<reference evidence="3" key="1">
    <citation type="submission" date="2016-11" db="UniProtKB">
        <authorList>
            <consortium name="WormBaseParasite"/>
        </authorList>
    </citation>
    <scope>IDENTIFICATION</scope>
</reference>
<accession>A0A1I7Y1L4</accession>
<proteinExistence type="predicted"/>
<keyword evidence="1" id="KW-0812">Transmembrane</keyword>
<name>A0A1I7Y1L4_9BILA</name>
<protein>
    <submittedName>
        <fullName evidence="3">CUB domain-containing protein</fullName>
    </submittedName>
</protein>
<dbReference type="WBParaSite" id="L893_g11522.t1">
    <property type="protein sequence ID" value="L893_g11522.t1"/>
    <property type="gene ID" value="L893_g11522"/>
</dbReference>
<organism evidence="2 3">
    <name type="scientific">Steinernema glaseri</name>
    <dbReference type="NCBI Taxonomy" id="37863"/>
    <lineage>
        <taxon>Eukaryota</taxon>
        <taxon>Metazoa</taxon>
        <taxon>Ecdysozoa</taxon>
        <taxon>Nematoda</taxon>
        <taxon>Chromadorea</taxon>
        <taxon>Rhabditida</taxon>
        <taxon>Tylenchina</taxon>
        <taxon>Panagrolaimomorpha</taxon>
        <taxon>Strongyloidoidea</taxon>
        <taxon>Steinernematidae</taxon>
        <taxon>Steinernema</taxon>
    </lineage>
</organism>
<evidence type="ECO:0000256" key="1">
    <source>
        <dbReference type="SAM" id="Phobius"/>
    </source>
</evidence>
<dbReference type="Proteomes" id="UP000095287">
    <property type="component" value="Unplaced"/>
</dbReference>
<evidence type="ECO:0000313" key="3">
    <source>
        <dbReference type="WBParaSite" id="L893_g11522.t1"/>
    </source>
</evidence>
<keyword evidence="1" id="KW-0472">Membrane</keyword>
<sequence>KECRKIPRLPRSRRFLLLDRADQKQIELTFTVEDQVREEASESADRSLFCVHKAKLAVLAASAMVVFFVQLIVLLAIVFSRQRRKKALTVSSETIAQ</sequence>
<dbReference type="AlphaFoldDB" id="A0A1I7Y1L4"/>
<keyword evidence="2" id="KW-1185">Reference proteome</keyword>
<feature type="transmembrane region" description="Helical" evidence="1">
    <location>
        <begin position="56"/>
        <end position="79"/>
    </location>
</feature>
<evidence type="ECO:0000313" key="2">
    <source>
        <dbReference type="Proteomes" id="UP000095287"/>
    </source>
</evidence>
<keyword evidence="1" id="KW-1133">Transmembrane helix</keyword>